<dbReference type="AlphaFoldDB" id="A0AAV3WAD6"/>
<proteinExistence type="predicted"/>
<dbReference type="EMBL" id="BJUJ01000020">
    <property type="protein sequence ID" value="GEK43845.1"/>
    <property type="molecule type" value="Genomic_DNA"/>
</dbReference>
<name>A0AAV3WAD6_ACIJO</name>
<evidence type="ECO:0008006" key="3">
    <source>
        <dbReference type="Google" id="ProtNLM"/>
    </source>
</evidence>
<sequence length="45" mass="4965">MVQLNKAWTCVYLAYTKGNKGIIANSAFELGLVKKESVKLSKFAT</sequence>
<reference evidence="1 2" key="1">
    <citation type="submission" date="2019-07" db="EMBL/GenBank/DDBJ databases">
        <title>Whole genome shotgun sequence of Acinetobacter johnsonii NBRC 102197.</title>
        <authorList>
            <person name="Hosoyama A."/>
            <person name="Uohara A."/>
            <person name="Ohji S."/>
            <person name="Ichikawa N."/>
        </authorList>
    </citation>
    <scope>NUCLEOTIDE SEQUENCE [LARGE SCALE GENOMIC DNA]</scope>
    <source>
        <strain evidence="1 2">NBRC 102197</strain>
    </source>
</reference>
<dbReference type="Proteomes" id="UP000321274">
    <property type="component" value="Unassembled WGS sequence"/>
</dbReference>
<evidence type="ECO:0000313" key="2">
    <source>
        <dbReference type="Proteomes" id="UP000321274"/>
    </source>
</evidence>
<gene>
    <name evidence="1" type="ORF">AJO04nite_11030</name>
</gene>
<organism evidence="1 2">
    <name type="scientific">Acinetobacter johnsonii</name>
    <dbReference type="NCBI Taxonomy" id="40214"/>
    <lineage>
        <taxon>Bacteria</taxon>
        <taxon>Pseudomonadati</taxon>
        <taxon>Pseudomonadota</taxon>
        <taxon>Gammaproteobacteria</taxon>
        <taxon>Moraxellales</taxon>
        <taxon>Moraxellaceae</taxon>
        <taxon>Acinetobacter</taxon>
    </lineage>
</organism>
<protein>
    <recommendedName>
        <fullName evidence="3">ESPR domain-containing protein</fullName>
    </recommendedName>
</protein>
<comment type="caution">
    <text evidence="1">The sequence shown here is derived from an EMBL/GenBank/DDBJ whole genome shotgun (WGS) entry which is preliminary data.</text>
</comment>
<evidence type="ECO:0000313" key="1">
    <source>
        <dbReference type="EMBL" id="GEK43845.1"/>
    </source>
</evidence>
<accession>A0AAV3WAD6</accession>